<dbReference type="PROSITE" id="PS50910">
    <property type="entry name" value="HEPN"/>
    <property type="match status" value="1"/>
</dbReference>
<accession>A0A7C1F7H9</accession>
<organism evidence="2">
    <name type="scientific">Ammonifex degensii</name>
    <dbReference type="NCBI Taxonomy" id="42838"/>
    <lineage>
        <taxon>Bacteria</taxon>
        <taxon>Bacillati</taxon>
        <taxon>Bacillota</taxon>
        <taxon>Clostridia</taxon>
        <taxon>Thermoanaerobacterales</taxon>
        <taxon>Thermoanaerobacteraceae</taxon>
        <taxon>Ammonifex</taxon>
    </lineage>
</organism>
<dbReference type="Pfam" id="PF05168">
    <property type="entry name" value="HEPN"/>
    <property type="match status" value="1"/>
</dbReference>
<proteinExistence type="predicted"/>
<comment type="caution">
    <text evidence="2">The sequence shown here is derived from an EMBL/GenBank/DDBJ whole genome shotgun (WGS) entry which is preliminary data.</text>
</comment>
<dbReference type="Gene3D" id="1.20.120.330">
    <property type="entry name" value="Nucleotidyltransferases domain 2"/>
    <property type="match status" value="1"/>
</dbReference>
<feature type="domain" description="HEPN" evidence="1">
    <location>
        <begin position="11"/>
        <end position="126"/>
    </location>
</feature>
<gene>
    <name evidence="2" type="ORF">ENQ35_00805</name>
</gene>
<dbReference type="SUPFAM" id="SSF81593">
    <property type="entry name" value="Nucleotidyltransferase substrate binding subunit/domain"/>
    <property type="match status" value="1"/>
</dbReference>
<dbReference type="AlphaFoldDB" id="A0A7C1F7H9"/>
<evidence type="ECO:0000259" key="1">
    <source>
        <dbReference type="PROSITE" id="PS50910"/>
    </source>
</evidence>
<protein>
    <submittedName>
        <fullName evidence="2">HEPN domain-containing protein</fullName>
    </submittedName>
</protein>
<dbReference type="EMBL" id="DSMV01000054">
    <property type="protein sequence ID" value="HDW51281.1"/>
    <property type="molecule type" value="Genomic_DNA"/>
</dbReference>
<name>A0A7C1F7H9_9THEO</name>
<dbReference type="InterPro" id="IPR007842">
    <property type="entry name" value="HEPN_dom"/>
</dbReference>
<sequence>MTNLLLAQSYLVKASKRLKILPVLMQEEAYSDVVREAQEIVELALKGILRYIGVEPPKQHDVGYLLVEFQDRLPEEARREVQKIAKISKWLRKEREFSFYGDVDFIPTEEYKEEDAQRAVTDANFVVQIAMKVIVV</sequence>
<evidence type="ECO:0000313" key="2">
    <source>
        <dbReference type="EMBL" id="HDW51281.1"/>
    </source>
</evidence>
<reference evidence="2" key="1">
    <citation type="journal article" date="2020" name="mSystems">
        <title>Genome- and Community-Level Interaction Insights into Carbon Utilization and Element Cycling Functions of Hydrothermarchaeota in Hydrothermal Sediment.</title>
        <authorList>
            <person name="Zhou Z."/>
            <person name="Liu Y."/>
            <person name="Xu W."/>
            <person name="Pan J."/>
            <person name="Luo Z.H."/>
            <person name="Li M."/>
        </authorList>
    </citation>
    <scope>NUCLEOTIDE SEQUENCE [LARGE SCALE GENOMIC DNA]</scope>
    <source>
        <strain evidence="2">SpSt-301</strain>
    </source>
</reference>